<dbReference type="Proteomes" id="UP000095256">
    <property type="component" value="Unassembled WGS sequence"/>
</dbReference>
<name>A0A1E5KXE3_9ENTE</name>
<dbReference type="OrthoDB" id="2235740at2"/>
<sequence length="132" mass="14826">MKKKWVKYTLIVAVVIVAVVGGKVFMDQQAEKEMIRIVHSDEAKRIYEGAIKHRDDRALEKDGTIKSYKIDENSIELNPMGGVMVDLIINDNPKLVIGLILSKDGNKSLYNGSSTTTKELLDLLAKENKDHE</sequence>
<protein>
    <recommendedName>
        <fullName evidence="3">DUF1310 domain-containing protein</fullName>
    </recommendedName>
</protein>
<dbReference type="AlphaFoldDB" id="A0A1E5KXE3"/>
<gene>
    <name evidence="1" type="ORF">BCR26_13265</name>
</gene>
<evidence type="ECO:0000313" key="2">
    <source>
        <dbReference type="Proteomes" id="UP000095256"/>
    </source>
</evidence>
<dbReference type="EMBL" id="MIEK01000021">
    <property type="protein sequence ID" value="OEH82535.1"/>
    <property type="molecule type" value="Genomic_DNA"/>
</dbReference>
<dbReference type="Pfam" id="PF07006">
    <property type="entry name" value="DUF1310"/>
    <property type="match status" value="1"/>
</dbReference>
<organism evidence="1 2">
    <name type="scientific">Enterococcus rivorum</name>
    <dbReference type="NCBI Taxonomy" id="762845"/>
    <lineage>
        <taxon>Bacteria</taxon>
        <taxon>Bacillati</taxon>
        <taxon>Bacillota</taxon>
        <taxon>Bacilli</taxon>
        <taxon>Lactobacillales</taxon>
        <taxon>Enterococcaceae</taxon>
        <taxon>Enterococcus</taxon>
    </lineage>
</organism>
<evidence type="ECO:0000313" key="1">
    <source>
        <dbReference type="EMBL" id="OEH82535.1"/>
    </source>
</evidence>
<accession>A0A1E5KXE3</accession>
<keyword evidence="2" id="KW-1185">Reference proteome</keyword>
<dbReference type="InterPro" id="IPR010738">
    <property type="entry name" value="DUF1310"/>
</dbReference>
<reference evidence="1 2" key="1">
    <citation type="submission" date="2016-09" db="EMBL/GenBank/DDBJ databases">
        <authorList>
            <person name="Capua I."/>
            <person name="De Benedictis P."/>
            <person name="Joannis T."/>
            <person name="Lombin L.H."/>
            <person name="Cattoli G."/>
        </authorList>
    </citation>
    <scope>NUCLEOTIDE SEQUENCE [LARGE SCALE GENOMIC DNA]</scope>
    <source>
        <strain evidence="1 2">LMG 25899</strain>
    </source>
</reference>
<dbReference type="RefSeq" id="WP_069698532.1">
    <property type="nucleotide sequence ID" value="NZ_JAGGMA010000028.1"/>
</dbReference>
<evidence type="ECO:0008006" key="3">
    <source>
        <dbReference type="Google" id="ProtNLM"/>
    </source>
</evidence>
<dbReference type="STRING" id="762845.BCR26_13265"/>
<proteinExistence type="predicted"/>
<comment type="caution">
    <text evidence="1">The sequence shown here is derived from an EMBL/GenBank/DDBJ whole genome shotgun (WGS) entry which is preliminary data.</text>
</comment>